<accession>A0AB34HP42</accession>
<dbReference type="GO" id="GO:0000712">
    <property type="term" value="P:resolution of meiotic recombination intermediates"/>
    <property type="evidence" value="ECO:0007669"/>
    <property type="project" value="InterPro"/>
</dbReference>
<dbReference type="GO" id="GO:0000794">
    <property type="term" value="C:condensed nuclear chromosome"/>
    <property type="evidence" value="ECO:0007669"/>
    <property type="project" value="InterPro"/>
</dbReference>
<dbReference type="Proteomes" id="UP001159641">
    <property type="component" value="Unassembled WGS sequence"/>
</dbReference>
<evidence type="ECO:0000256" key="1">
    <source>
        <dbReference type="SAM" id="MobiDB-lite"/>
    </source>
</evidence>
<dbReference type="AlphaFoldDB" id="A0AB34HP42"/>
<feature type="region of interest" description="Disordered" evidence="1">
    <location>
        <begin position="133"/>
        <end position="152"/>
    </location>
</feature>
<organism evidence="2 3">
    <name type="scientific">Eschrichtius robustus</name>
    <name type="common">California gray whale</name>
    <name type="synonym">Eschrichtius gibbosus</name>
    <dbReference type="NCBI Taxonomy" id="9764"/>
    <lineage>
        <taxon>Eukaryota</taxon>
        <taxon>Metazoa</taxon>
        <taxon>Chordata</taxon>
        <taxon>Craniata</taxon>
        <taxon>Vertebrata</taxon>
        <taxon>Euteleostomi</taxon>
        <taxon>Mammalia</taxon>
        <taxon>Eutheria</taxon>
        <taxon>Laurasiatheria</taxon>
        <taxon>Artiodactyla</taxon>
        <taxon>Whippomorpha</taxon>
        <taxon>Cetacea</taxon>
        <taxon>Mysticeti</taxon>
        <taxon>Eschrichtiidae</taxon>
        <taxon>Eschrichtius</taxon>
    </lineage>
</organism>
<gene>
    <name evidence="2" type="ORF">J1605_019869</name>
</gene>
<dbReference type="GO" id="GO:0003697">
    <property type="term" value="F:single-stranded DNA binding"/>
    <property type="evidence" value="ECO:0007669"/>
    <property type="project" value="TreeGrafter"/>
</dbReference>
<keyword evidence="3" id="KW-1185">Reference proteome</keyword>
<evidence type="ECO:0000313" key="2">
    <source>
        <dbReference type="EMBL" id="KAJ8792650.1"/>
    </source>
</evidence>
<dbReference type="EMBL" id="JAIQCJ010001090">
    <property type="protein sequence ID" value="KAJ8792650.1"/>
    <property type="molecule type" value="Genomic_DNA"/>
</dbReference>
<dbReference type="PANTHER" id="PTHR35668">
    <property type="entry name" value="PROTEIN SHORTAGE IN CHIASMATA 1 ORTHOLOG"/>
    <property type="match status" value="1"/>
</dbReference>
<dbReference type="GO" id="GO:0016887">
    <property type="term" value="F:ATP hydrolysis activity"/>
    <property type="evidence" value="ECO:0007669"/>
    <property type="project" value="InterPro"/>
</dbReference>
<protein>
    <submittedName>
        <fullName evidence="2">Uncharacterized protein</fullName>
    </submittedName>
</protein>
<dbReference type="Pfam" id="PF17825">
    <property type="entry name" value="DUF5587"/>
    <property type="match status" value="2"/>
</dbReference>
<reference evidence="2 3" key="1">
    <citation type="submission" date="2022-11" db="EMBL/GenBank/DDBJ databases">
        <title>Whole genome sequence of Eschrichtius robustus ER-17-0199.</title>
        <authorList>
            <person name="Bruniche-Olsen A."/>
            <person name="Black A.N."/>
            <person name="Fields C.J."/>
            <person name="Walden K."/>
            <person name="Dewoody J.A."/>
        </authorList>
    </citation>
    <scope>NUCLEOTIDE SEQUENCE [LARGE SCALE GENOMIC DNA]</scope>
    <source>
        <strain evidence="2">ER-17-0199</strain>
        <tissue evidence="2">Blubber</tissue>
    </source>
</reference>
<comment type="caution">
    <text evidence="2">The sequence shown here is derived from an EMBL/GenBank/DDBJ whole genome shotgun (WGS) entry which is preliminary data.</text>
</comment>
<sequence>MSAGYSSLRTLLIAEESANKYCMVWQSESCRSSLNPFLFRGMKVIGYFHFLFSAGLEHKSCSSPIKLIEISTNDHLSPSQKTPPLAKEVTDSYFSDEYVAVERPQKEEKPKNDLELGYRIIRTKENKDYLELDSTVPSTESSSSSKIEEASFKRGKKQENNLDLLNDFIMLRNKYKTCTSKTEVTDSDGKDELQDKEERSLSLQEENPIVCTNKTLEKANQERRADNVIEIQASDSQCQAYCLLEAAASPILKKLVCLCTLPAATWKFDTVIFDQTRFLLKEQEKVISDAIHQGKNVEREMAFKYAALLHLLVFTMQFLKEQKDMLFFPLLFLTGYLSNAKDIYRSILGSYLDDIWRQLEIVQFIREKKPETNYKIQELQCQILNWMQSGQQIKVSTEIKQITAISLYKNWM</sequence>
<dbReference type="PANTHER" id="PTHR35668:SF1">
    <property type="entry name" value="PROTEIN SHORTAGE IN CHIASMATA 1 ORTHOLOG"/>
    <property type="match status" value="1"/>
</dbReference>
<proteinExistence type="predicted"/>
<evidence type="ECO:0000313" key="3">
    <source>
        <dbReference type="Proteomes" id="UP001159641"/>
    </source>
</evidence>
<dbReference type="InterPro" id="IPR039991">
    <property type="entry name" value="SHOC1"/>
</dbReference>
<name>A0AB34HP42_ESCRO</name>